<dbReference type="InterPro" id="IPR005107">
    <property type="entry name" value="CO_DH_flav_C"/>
</dbReference>
<name>A0ABP7P5S8_9GAMM</name>
<dbReference type="SMART" id="SM01092">
    <property type="entry name" value="CO_deh_flav_C"/>
    <property type="match status" value="1"/>
</dbReference>
<sequence>MKPFTYESADSADALAELEPGASDRYLAGGTNLVDLMKHEIEQPARLLDISRLEYNDIDQTQAGLRIGALVTNTALASDRRVRADWSVLSQALLSGATVQLRNRATTAGNLLQRTRCYYFYDTARPCNKRNPGEGCSAVGGFTRIHAIFGASDSCIATHPSDMAVAMMALDAEVITLNSAGDSRRLGLDEFYKAPGDRPDIESELRSGEWITHVELPSSPGGTQIYRKVRDRSSYAFALVSVACVLRMEGDRIADIRLALGGVAHKPWRARKAEAAMKGEVASEALFESAVNAELDMARSYGGNDFKIPLARRTLLAVLRDAESACRRSANKANDIEQGS</sequence>
<evidence type="ECO:0000256" key="1">
    <source>
        <dbReference type="ARBA" id="ARBA00022827"/>
    </source>
</evidence>
<evidence type="ECO:0000313" key="4">
    <source>
        <dbReference type="Proteomes" id="UP001501337"/>
    </source>
</evidence>
<dbReference type="InterPro" id="IPR016169">
    <property type="entry name" value="FAD-bd_PCMH_sub2"/>
</dbReference>
<reference evidence="4" key="1">
    <citation type="journal article" date="2019" name="Int. J. Syst. Evol. Microbiol.">
        <title>The Global Catalogue of Microorganisms (GCM) 10K type strain sequencing project: providing services to taxonomists for standard genome sequencing and annotation.</title>
        <authorList>
            <consortium name="The Broad Institute Genomics Platform"/>
            <consortium name="The Broad Institute Genome Sequencing Center for Infectious Disease"/>
            <person name="Wu L."/>
            <person name="Ma J."/>
        </authorList>
    </citation>
    <scope>NUCLEOTIDE SEQUENCE [LARGE SCALE GENOMIC DNA]</scope>
    <source>
        <strain evidence="4">JCM 17555</strain>
    </source>
</reference>
<dbReference type="InterPro" id="IPR016166">
    <property type="entry name" value="FAD-bd_PCMH"/>
</dbReference>
<organism evidence="3 4">
    <name type="scientific">Allohahella marinimesophila</name>
    <dbReference type="NCBI Taxonomy" id="1054972"/>
    <lineage>
        <taxon>Bacteria</taxon>
        <taxon>Pseudomonadati</taxon>
        <taxon>Pseudomonadota</taxon>
        <taxon>Gammaproteobacteria</taxon>
        <taxon>Oceanospirillales</taxon>
        <taxon>Hahellaceae</taxon>
        <taxon>Allohahella</taxon>
    </lineage>
</organism>
<gene>
    <name evidence="3" type="ORF">GCM10022278_17490</name>
</gene>
<dbReference type="PANTHER" id="PTHR42659">
    <property type="entry name" value="XANTHINE DEHYDROGENASE SUBUNIT C-RELATED"/>
    <property type="match status" value="1"/>
</dbReference>
<dbReference type="InterPro" id="IPR036318">
    <property type="entry name" value="FAD-bd_PCMH-like_sf"/>
</dbReference>
<keyword evidence="1" id="KW-0274">FAD</keyword>
<evidence type="ECO:0000259" key="2">
    <source>
        <dbReference type="PROSITE" id="PS51387"/>
    </source>
</evidence>
<dbReference type="EMBL" id="BAABBO010000007">
    <property type="protein sequence ID" value="GAA3959767.1"/>
    <property type="molecule type" value="Genomic_DNA"/>
</dbReference>
<dbReference type="SUPFAM" id="SSF55447">
    <property type="entry name" value="CO dehydrogenase flavoprotein C-terminal domain-like"/>
    <property type="match status" value="1"/>
</dbReference>
<dbReference type="PROSITE" id="PS51387">
    <property type="entry name" value="FAD_PCMH"/>
    <property type="match status" value="1"/>
</dbReference>
<evidence type="ECO:0000313" key="3">
    <source>
        <dbReference type="EMBL" id="GAA3959767.1"/>
    </source>
</evidence>
<dbReference type="Pfam" id="PF03450">
    <property type="entry name" value="CO_deh_flav_C"/>
    <property type="match status" value="1"/>
</dbReference>
<dbReference type="PANTHER" id="PTHR42659:SF5">
    <property type="entry name" value="ALDEHYDE OXIDOREDUCTASE FAD-BINDING SUBUNIT PAOB"/>
    <property type="match status" value="1"/>
</dbReference>
<protein>
    <submittedName>
        <fullName evidence="3">Xanthine dehydrogenase family protein subunit M</fullName>
    </submittedName>
</protein>
<dbReference type="Pfam" id="PF00941">
    <property type="entry name" value="FAD_binding_5"/>
    <property type="match status" value="1"/>
</dbReference>
<keyword evidence="1" id="KW-0285">Flavoprotein</keyword>
<dbReference type="InterPro" id="IPR036683">
    <property type="entry name" value="CO_DH_flav_C_dom_sf"/>
</dbReference>
<dbReference type="Proteomes" id="UP001501337">
    <property type="component" value="Unassembled WGS sequence"/>
</dbReference>
<dbReference type="InterPro" id="IPR051312">
    <property type="entry name" value="Diverse_Substr_Oxidored"/>
</dbReference>
<proteinExistence type="predicted"/>
<dbReference type="Gene3D" id="3.30.390.50">
    <property type="entry name" value="CO dehydrogenase flavoprotein, C-terminal domain"/>
    <property type="match status" value="1"/>
</dbReference>
<dbReference type="SUPFAM" id="SSF56176">
    <property type="entry name" value="FAD-binding/transporter-associated domain-like"/>
    <property type="match status" value="1"/>
</dbReference>
<accession>A0ABP7P5S8</accession>
<dbReference type="InterPro" id="IPR016167">
    <property type="entry name" value="FAD-bd_PCMH_sub1"/>
</dbReference>
<dbReference type="InterPro" id="IPR002346">
    <property type="entry name" value="Mopterin_DH_FAD-bd"/>
</dbReference>
<dbReference type="Gene3D" id="3.30.465.10">
    <property type="match status" value="2"/>
</dbReference>
<comment type="caution">
    <text evidence="3">The sequence shown here is derived from an EMBL/GenBank/DDBJ whole genome shotgun (WGS) entry which is preliminary data.</text>
</comment>
<feature type="domain" description="FAD-binding PCMH-type" evidence="2">
    <location>
        <begin position="1"/>
        <end position="221"/>
    </location>
</feature>
<dbReference type="RefSeq" id="WP_344805367.1">
    <property type="nucleotide sequence ID" value="NZ_BAABBO010000007.1"/>
</dbReference>
<keyword evidence="4" id="KW-1185">Reference proteome</keyword>
<dbReference type="Gene3D" id="3.30.43.10">
    <property type="entry name" value="Uridine Diphospho-n-acetylenolpyruvylglucosamine Reductase, domain 2"/>
    <property type="match status" value="1"/>
</dbReference>